<dbReference type="Proteomes" id="UP001515660">
    <property type="component" value="Unassembled WGS sequence"/>
</dbReference>
<evidence type="ECO:0000313" key="6">
    <source>
        <dbReference type="Proteomes" id="UP001515660"/>
    </source>
</evidence>
<dbReference type="Pfam" id="PF00881">
    <property type="entry name" value="Nitroreductase"/>
    <property type="match status" value="2"/>
</dbReference>
<dbReference type="Gene3D" id="3.40.109.10">
    <property type="entry name" value="NADH Oxidase"/>
    <property type="match status" value="1"/>
</dbReference>
<dbReference type="CDD" id="cd02138">
    <property type="entry name" value="TdsD-like"/>
    <property type="match status" value="1"/>
</dbReference>
<evidence type="ECO:0000313" key="5">
    <source>
        <dbReference type="EMBL" id="NHB77462.1"/>
    </source>
</evidence>
<evidence type="ECO:0000259" key="4">
    <source>
        <dbReference type="Pfam" id="PF00881"/>
    </source>
</evidence>
<keyword evidence="6" id="KW-1185">Reference proteome</keyword>
<keyword evidence="2" id="KW-0560">Oxidoreductase</keyword>
<proteinExistence type="inferred from homology"/>
<name>A0ABX0G851_9RHOB</name>
<feature type="domain" description="Nitroreductase" evidence="4">
    <location>
        <begin position="21"/>
        <end position="76"/>
    </location>
</feature>
<comment type="caution">
    <text evidence="5">The sequence shown here is derived from an EMBL/GenBank/DDBJ whole genome shotgun (WGS) entry which is preliminary data.</text>
</comment>
<evidence type="ECO:0000256" key="2">
    <source>
        <dbReference type="ARBA" id="ARBA00023002"/>
    </source>
</evidence>
<dbReference type="EMBL" id="JAANHS010000008">
    <property type="protein sequence ID" value="NHB77462.1"/>
    <property type="molecule type" value="Genomic_DNA"/>
</dbReference>
<dbReference type="SUPFAM" id="SSF55469">
    <property type="entry name" value="FMN-dependent nitroreductase-like"/>
    <property type="match status" value="1"/>
</dbReference>
<comment type="similarity">
    <text evidence="1">Belongs to the nitroreductase family.</text>
</comment>
<feature type="domain" description="Nitroreductase" evidence="4">
    <location>
        <begin position="83"/>
        <end position="164"/>
    </location>
</feature>
<evidence type="ECO:0000256" key="1">
    <source>
        <dbReference type="ARBA" id="ARBA00007118"/>
    </source>
</evidence>
<dbReference type="InterPro" id="IPR000415">
    <property type="entry name" value="Nitroreductase-like"/>
</dbReference>
<dbReference type="PANTHER" id="PTHR43673:SF10">
    <property type="entry name" value="NADH DEHYDROGENASE_NAD(P)H NITROREDUCTASE XCC3605-RELATED"/>
    <property type="match status" value="1"/>
</dbReference>
<feature type="compositionally biased region" description="Basic and acidic residues" evidence="3">
    <location>
        <begin position="1"/>
        <end position="12"/>
    </location>
</feature>
<protein>
    <submittedName>
        <fullName evidence="5">Nitroreductase family protein</fullName>
    </submittedName>
</protein>
<organism evidence="5 6">
    <name type="scientific">Rhodobacter calidifons</name>
    <dbReference type="NCBI Taxonomy" id="2715277"/>
    <lineage>
        <taxon>Bacteria</taxon>
        <taxon>Pseudomonadati</taxon>
        <taxon>Pseudomonadota</taxon>
        <taxon>Alphaproteobacteria</taxon>
        <taxon>Rhodobacterales</taxon>
        <taxon>Rhodobacter group</taxon>
        <taxon>Rhodobacter</taxon>
    </lineage>
</organism>
<dbReference type="InterPro" id="IPR029479">
    <property type="entry name" value="Nitroreductase"/>
</dbReference>
<feature type="region of interest" description="Disordered" evidence="3">
    <location>
        <begin position="1"/>
        <end position="21"/>
    </location>
</feature>
<sequence>MSLDLTPDRNPDHPVAPQFPARWSPRSFTDRALTEAEVMSLLEAARWAPSASNHQPWRFIWALRGEAEFDAIRDSLTGINPVWAGKAGLLVVVASKDRVTNREGAEVANRTAGFDTGAAWMSLALQAQAMGLVSHAMGGFDGAKLAAAIGLPEGHTLHCVVAVGAQGPVADLPEELQAREKPNGRKPVVEIARHGRF</sequence>
<gene>
    <name evidence="5" type="ORF">G8O29_12005</name>
</gene>
<reference evidence="5 6" key="1">
    <citation type="journal article" date="2022" name="Microorganisms">
        <title>Genome Sequence and Characterization of a Xanthorhodopsin-Containing, Aerobic Anoxygenic Phototrophic Rhodobacter Species, Isolated from Mesophilic Conditions at Yellowstone National Park.</title>
        <authorList>
            <person name="Kyndt J.A."/>
            <person name="Robertson S."/>
            <person name="Shoffstall I.B."/>
            <person name="Ramaley R.F."/>
            <person name="Meyer T.E."/>
        </authorList>
    </citation>
    <scope>NUCLEOTIDE SEQUENCE [LARGE SCALE GENOMIC DNA]</scope>
    <source>
        <strain evidence="5 6">M37P</strain>
    </source>
</reference>
<accession>A0ABX0G851</accession>
<evidence type="ECO:0000256" key="3">
    <source>
        <dbReference type="SAM" id="MobiDB-lite"/>
    </source>
</evidence>
<dbReference type="PANTHER" id="PTHR43673">
    <property type="entry name" value="NAD(P)H NITROREDUCTASE YDGI-RELATED"/>
    <property type="match status" value="1"/>
</dbReference>
<dbReference type="RefSeq" id="WP_166403486.1">
    <property type="nucleotide sequence ID" value="NZ_JAANHS010000008.1"/>
</dbReference>